<keyword evidence="5 6" id="KW-0472">Membrane</keyword>
<dbReference type="Pfam" id="PF09335">
    <property type="entry name" value="VTT_dom"/>
    <property type="match status" value="1"/>
</dbReference>
<feature type="transmembrane region" description="Helical" evidence="6">
    <location>
        <begin position="175"/>
        <end position="195"/>
    </location>
</feature>
<feature type="transmembrane region" description="Helical" evidence="6">
    <location>
        <begin position="83"/>
        <end position="102"/>
    </location>
</feature>
<evidence type="ECO:0000313" key="8">
    <source>
        <dbReference type="EMBL" id="AGI73604.1"/>
    </source>
</evidence>
<dbReference type="AlphaFoldDB" id="M9RLX3"/>
<dbReference type="Proteomes" id="UP000004688">
    <property type="component" value="Chromosome"/>
</dbReference>
<dbReference type="InterPro" id="IPR015414">
    <property type="entry name" value="TMEM64"/>
</dbReference>
<evidence type="ECO:0000256" key="6">
    <source>
        <dbReference type="RuleBase" id="RU366058"/>
    </source>
</evidence>
<evidence type="ECO:0000313" key="9">
    <source>
        <dbReference type="Proteomes" id="UP000004688"/>
    </source>
</evidence>
<organism evidence="8 9">
    <name type="scientific">Octadecabacter arcticus 238</name>
    <dbReference type="NCBI Taxonomy" id="391616"/>
    <lineage>
        <taxon>Bacteria</taxon>
        <taxon>Pseudomonadati</taxon>
        <taxon>Pseudomonadota</taxon>
        <taxon>Alphaproteobacteria</taxon>
        <taxon>Rhodobacterales</taxon>
        <taxon>Roseobacteraceae</taxon>
        <taxon>Octadecabacter</taxon>
    </lineage>
</organism>
<dbReference type="GO" id="GO:0005886">
    <property type="term" value="C:plasma membrane"/>
    <property type="evidence" value="ECO:0007669"/>
    <property type="project" value="UniProtKB-SubCell"/>
</dbReference>
<dbReference type="eggNOG" id="COG0398">
    <property type="taxonomic scope" value="Bacteria"/>
</dbReference>
<evidence type="ECO:0000256" key="3">
    <source>
        <dbReference type="ARBA" id="ARBA00022692"/>
    </source>
</evidence>
<dbReference type="PANTHER" id="PTHR12677">
    <property type="entry name" value="GOLGI APPARATUS MEMBRANE PROTEIN TVP38-RELATED"/>
    <property type="match status" value="1"/>
</dbReference>
<comment type="similarity">
    <text evidence="6">Belongs to the TVP38/TMEM64 family.</text>
</comment>
<feature type="transmembrane region" description="Helical" evidence="6">
    <location>
        <begin position="43"/>
        <end position="63"/>
    </location>
</feature>
<proteinExistence type="inferred from homology"/>
<sequence>MQSVWARPSKVQLDPHLATRDVTKMTDTPEPDSAQSSALVKRLPIIVIAVVAVLGAYFLRDYLTFDALAENRESLIAFRDANYLLTVLVFIAIYTVVVAFSLPGATIMTLAGGFLFATFPGFLFNVIAATMGATGIFMAARWGFGKQLGAKLEGSEGIVKKIKDGIDENQWSMLFLIRLVPAVPFFLANLIPAFLEVPLRRFVISTFFGIIPGSVVYTSVGAGLGEVFAAGETPNLGLIFEPHILLPIIGLCVLAVLPIIIKAVRGKKGL</sequence>
<keyword evidence="4 6" id="KW-1133">Transmembrane helix</keyword>
<protein>
    <recommendedName>
        <fullName evidence="6">TVP38/TMEM64 family membrane protein</fullName>
    </recommendedName>
</protein>
<gene>
    <name evidence="8" type="ORF">OA238_c36460</name>
</gene>
<feature type="domain" description="VTT" evidence="7">
    <location>
        <begin position="105"/>
        <end position="222"/>
    </location>
</feature>
<keyword evidence="3 6" id="KW-0812">Transmembrane</keyword>
<dbReference type="PANTHER" id="PTHR12677:SF59">
    <property type="entry name" value="GOLGI APPARATUS MEMBRANE PROTEIN TVP38-RELATED"/>
    <property type="match status" value="1"/>
</dbReference>
<evidence type="ECO:0000256" key="2">
    <source>
        <dbReference type="ARBA" id="ARBA00022475"/>
    </source>
</evidence>
<feature type="transmembrane region" description="Helical" evidence="6">
    <location>
        <begin position="114"/>
        <end position="140"/>
    </location>
</feature>
<feature type="transmembrane region" description="Helical" evidence="6">
    <location>
        <begin position="244"/>
        <end position="264"/>
    </location>
</feature>
<dbReference type="KEGG" id="oar:OA238_c36460"/>
<evidence type="ECO:0000256" key="5">
    <source>
        <dbReference type="ARBA" id="ARBA00023136"/>
    </source>
</evidence>
<evidence type="ECO:0000256" key="4">
    <source>
        <dbReference type="ARBA" id="ARBA00022989"/>
    </source>
</evidence>
<dbReference type="InterPro" id="IPR032816">
    <property type="entry name" value="VTT_dom"/>
</dbReference>
<accession>M9RLX3</accession>
<keyword evidence="9" id="KW-1185">Reference proteome</keyword>
<evidence type="ECO:0000259" key="7">
    <source>
        <dbReference type="Pfam" id="PF09335"/>
    </source>
</evidence>
<dbReference type="HOGENOM" id="CLU_038944_7_0_5"/>
<reference evidence="8 9" key="1">
    <citation type="journal article" date="2013" name="PLoS ONE">
        <title>Poles Apart: Arctic and Antarctic Octadecabacter strains Share High Genome Plasticity and a New Type of Xanthorhodopsin.</title>
        <authorList>
            <person name="Vollmers J."/>
            <person name="Voget S."/>
            <person name="Dietrich S."/>
            <person name="Gollnow K."/>
            <person name="Smits M."/>
            <person name="Meyer K."/>
            <person name="Brinkhoff T."/>
            <person name="Simon M."/>
            <person name="Daniel R."/>
        </authorList>
    </citation>
    <scope>NUCLEOTIDE SEQUENCE [LARGE SCALE GENOMIC DNA]</scope>
    <source>
        <strain evidence="8 9">238</strain>
    </source>
</reference>
<comment type="subcellular location">
    <subcellularLocation>
        <location evidence="1 6">Cell membrane</location>
        <topology evidence="1 6">Multi-pass membrane protein</topology>
    </subcellularLocation>
</comment>
<name>M9RLX3_9RHOB</name>
<feature type="transmembrane region" description="Helical" evidence="6">
    <location>
        <begin position="202"/>
        <end position="224"/>
    </location>
</feature>
<dbReference type="STRING" id="391616.OA238_c36460"/>
<dbReference type="EMBL" id="CP003742">
    <property type="protein sequence ID" value="AGI73604.1"/>
    <property type="molecule type" value="Genomic_DNA"/>
</dbReference>
<evidence type="ECO:0000256" key="1">
    <source>
        <dbReference type="ARBA" id="ARBA00004651"/>
    </source>
</evidence>
<keyword evidence="2 6" id="KW-1003">Cell membrane</keyword>